<organism evidence="3 4">
    <name type="scientific">Riemerella anatipestifer</name>
    <name type="common">Moraxella anatipestifer</name>
    <dbReference type="NCBI Taxonomy" id="34085"/>
    <lineage>
        <taxon>Bacteria</taxon>
        <taxon>Pseudomonadati</taxon>
        <taxon>Bacteroidota</taxon>
        <taxon>Flavobacteriia</taxon>
        <taxon>Flavobacteriales</taxon>
        <taxon>Weeksellaceae</taxon>
        <taxon>Riemerella</taxon>
    </lineage>
</organism>
<gene>
    <name evidence="3" type="ORF">OKE68_07065</name>
</gene>
<dbReference type="GO" id="GO:0016491">
    <property type="term" value="F:oxidoreductase activity"/>
    <property type="evidence" value="ECO:0007669"/>
    <property type="project" value="InterPro"/>
</dbReference>
<dbReference type="InterPro" id="IPR036249">
    <property type="entry name" value="Thioredoxin-like_sf"/>
</dbReference>
<evidence type="ECO:0000313" key="3">
    <source>
        <dbReference type="EMBL" id="MCW0524069.1"/>
    </source>
</evidence>
<accession>A0AAP3ARF2</accession>
<sequence length="476" mass="53367">MKKYLLLVLFAILMVSCSKNEVQISGTLKNASPLDRIELINVSSASSLPIMNIGVDAKGNFSATPKIEEGGIYLITYARQMNFIYLKKGDNIKITADATEFPRKMKILGDGEKNNEFLTQMQSYIEDYMSKIDMQLMSKSEKEFIAAVKKIQTDVDKKIEEVKSKTKPDSEVVEWKSSEMKVTLLMITEQYAAMHGAATGNPSFKPSAEFTKYQDSLKGDEKKWIKTLPTYRSFLLIKNQEGFTNFMNTLQNKEISTTEAFVKYLEGKKDIDQYTKDHLIAFVATQYDLQPQHPRIKQVMEVVNKSIKDSQIKKELEKVKLAIQGIEVGQKAPSVDLVNNKGEKVSLSKYEGKPSVLVFYASWNPYVSESLTPSVKQLATQYGGKVNLVMINLDDTEDQFKKTEAAMFKGLKVESLYAKNGMNSEVADKFGIYGFKLPSAVVIDKDGKVASPVAIGNIDMQIVDALNKLSQPTAKK</sequence>
<dbReference type="PROSITE" id="PS51352">
    <property type="entry name" value="THIOREDOXIN_2"/>
    <property type="match status" value="1"/>
</dbReference>
<dbReference type="RefSeq" id="WP_064970600.1">
    <property type="nucleotide sequence ID" value="NZ_CP029760.1"/>
</dbReference>
<dbReference type="Pfam" id="PF00578">
    <property type="entry name" value="AhpC-TSA"/>
    <property type="match status" value="1"/>
</dbReference>
<evidence type="ECO:0000259" key="2">
    <source>
        <dbReference type="PROSITE" id="PS51352"/>
    </source>
</evidence>
<dbReference type="GO" id="GO:0016209">
    <property type="term" value="F:antioxidant activity"/>
    <property type="evidence" value="ECO:0007669"/>
    <property type="project" value="InterPro"/>
</dbReference>
<evidence type="ECO:0000256" key="1">
    <source>
        <dbReference type="SAM" id="SignalP"/>
    </source>
</evidence>
<dbReference type="InterPro" id="IPR050553">
    <property type="entry name" value="Thioredoxin_ResA/DsbE_sf"/>
</dbReference>
<protein>
    <submittedName>
        <fullName evidence="3">Peroxiredoxin family protein</fullName>
    </submittedName>
</protein>
<proteinExistence type="predicted"/>
<feature type="signal peptide" evidence="1">
    <location>
        <begin position="1"/>
        <end position="20"/>
    </location>
</feature>
<name>A0AAP3ARF2_RIEAN</name>
<evidence type="ECO:0000313" key="4">
    <source>
        <dbReference type="Proteomes" id="UP001207440"/>
    </source>
</evidence>
<feature type="chain" id="PRO_5042967522" evidence="1">
    <location>
        <begin position="21"/>
        <end position="476"/>
    </location>
</feature>
<dbReference type="SUPFAM" id="SSF52833">
    <property type="entry name" value="Thioredoxin-like"/>
    <property type="match status" value="1"/>
</dbReference>
<reference evidence="3" key="1">
    <citation type="submission" date="2022-10" db="EMBL/GenBank/DDBJ databases">
        <title>Sifting through the core-genome to identify putative cross-protective antigens against Riemerella anatipestifer.</title>
        <authorList>
            <person name="Zheng X."/>
            <person name="Zhang W."/>
        </authorList>
    </citation>
    <scope>NUCLEOTIDE SEQUENCE</scope>
    <source>
        <strain evidence="3">ZWRA178</strain>
    </source>
</reference>
<comment type="caution">
    <text evidence="3">The sequence shown here is derived from an EMBL/GenBank/DDBJ whole genome shotgun (WGS) entry which is preliminary data.</text>
</comment>
<dbReference type="PROSITE" id="PS51257">
    <property type="entry name" value="PROKAR_LIPOPROTEIN"/>
    <property type="match status" value="1"/>
</dbReference>
<dbReference type="CDD" id="cd02966">
    <property type="entry name" value="TlpA_like_family"/>
    <property type="match status" value="1"/>
</dbReference>
<dbReference type="AlphaFoldDB" id="A0AAP3ARF2"/>
<dbReference type="PANTHER" id="PTHR42852">
    <property type="entry name" value="THIOL:DISULFIDE INTERCHANGE PROTEIN DSBE"/>
    <property type="match status" value="1"/>
</dbReference>
<dbReference type="Gene3D" id="3.40.30.10">
    <property type="entry name" value="Glutaredoxin"/>
    <property type="match status" value="1"/>
</dbReference>
<dbReference type="InterPro" id="IPR013766">
    <property type="entry name" value="Thioredoxin_domain"/>
</dbReference>
<keyword evidence="1" id="KW-0732">Signal</keyword>
<dbReference type="Proteomes" id="UP001207440">
    <property type="component" value="Unassembled WGS sequence"/>
</dbReference>
<dbReference type="InterPro" id="IPR000866">
    <property type="entry name" value="AhpC/TSA"/>
</dbReference>
<dbReference type="EMBL" id="JAOZYT010000039">
    <property type="protein sequence ID" value="MCW0524069.1"/>
    <property type="molecule type" value="Genomic_DNA"/>
</dbReference>
<dbReference type="PANTHER" id="PTHR42852:SF18">
    <property type="entry name" value="CHROMOSOME UNDETERMINED SCAFFOLD_47, WHOLE GENOME SHOTGUN SEQUENCE"/>
    <property type="match status" value="1"/>
</dbReference>
<feature type="domain" description="Thioredoxin" evidence="2">
    <location>
        <begin position="326"/>
        <end position="474"/>
    </location>
</feature>